<name>A0A0H5QNV2_9ZZZZ</name>
<protein>
    <submittedName>
        <fullName evidence="1">Uncharacterized protein</fullName>
    </submittedName>
</protein>
<organism evidence="1">
    <name type="scientific">uncultured prokaryote</name>
    <dbReference type="NCBI Taxonomy" id="198431"/>
    <lineage>
        <taxon>unclassified sequences</taxon>
        <taxon>environmental samples</taxon>
    </lineage>
</organism>
<reference evidence="1" key="1">
    <citation type="submission" date="2015-06" db="EMBL/GenBank/DDBJ databases">
        <authorList>
            <person name="Joergensen T."/>
        </authorList>
    </citation>
    <scope>NUCLEOTIDE SEQUENCE</scope>
    <source>
        <strain evidence="1">RGFK1544</strain>
    </source>
</reference>
<dbReference type="EMBL" id="LN854077">
    <property type="protein sequence ID" value="CRY97427.1"/>
    <property type="molecule type" value="Genomic_DNA"/>
</dbReference>
<dbReference type="AlphaFoldDB" id="A0A0H5QNV2"/>
<sequence length="202" mass="21448">MLQLHAVQTGLGGAPYYYTFNFGTPIDPSFSDYSHTSNRVQTFMQAIEALMAPGQVLQVDPTIADIDPATGEVLDVKAFEQPAIITDEGGTAIPLSAQINLALNTSRYIGRRKVAGRIFIGGLRTNVIAGNGTVATFSQNVANTAVAGLIGPSGELDTDGLCVWTRPRPATILFPIPREGLISEVVSGVSRTPFGILSSRRD</sequence>
<accession>A0A0H5QNV2</accession>
<reference evidence="1" key="2">
    <citation type="submission" date="2015-07" db="EMBL/GenBank/DDBJ databases">
        <title>Plasmids, circular viruses and viroids from rat gut.</title>
        <authorList>
            <person name="Jorgensen T.J."/>
            <person name="Hansen M.A."/>
            <person name="Xu Z."/>
            <person name="Tabak M.A."/>
            <person name="Sorensen S.J."/>
            <person name="Hansen L.H."/>
        </authorList>
    </citation>
    <scope>NUCLEOTIDE SEQUENCE</scope>
    <source>
        <strain evidence="1">RGFK1544</strain>
    </source>
</reference>
<evidence type="ECO:0000313" key="1">
    <source>
        <dbReference type="EMBL" id="CRY97427.1"/>
    </source>
</evidence>
<proteinExistence type="predicted"/>